<dbReference type="AlphaFoldDB" id="A0A365YJA6"/>
<comment type="caution">
    <text evidence="6">The sequence shown here is derived from an EMBL/GenBank/DDBJ whole genome shotgun (WGS) entry which is preliminary data.</text>
</comment>
<keyword evidence="4" id="KW-0067">ATP-binding</keyword>
<keyword evidence="2" id="KW-0547">Nucleotide-binding</keyword>
<keyword evidence="7" id="KW-1185">Reference proteome</keyword>
<dbReference type="GO" id="GO:0016301">
    <property type="term" value="F:kinase activity"/>
    <property type="evidence" value="ECO:0007669"/>
    <property type="project" value="UniProtKB-KW"/>
</dbReference>
<evidence type="ECO:0000256" key="4">
    <source>
        <dbReference type="ARBA" id="ARBA00022840"/>
    </source>
</evidence>
<reference evidence="6 7" key="1">
    <citation type="submission" date="2018-01" db="EMBL/GenBank/DDBJ databases">
        <title>Glutamicibacter soli strain NHPC-3 Whole genome sequence and assembly.</title>
        <authorList>
            <person name="Choudhury P."/>
            <person name="Gupta D."/>
            <person name="Sengupta K."/>
            <person name="Jawed A."/>
            <person name="Sultana N."/>
            <person name="Saha P."/>
        </authorList>
    </citation>
    <scope>NUCLEOTIDE SEQUENCE [LARGE SCALE GENOMIC DNA]</scope>
    <source>
        <strain evidence="6 7">NHPC-3</strain>
    </source>
</reference>
<evidence type="ECO:0000313" key="6">
    <source>
        <dbReference type="EMBL" id="RBM02795.1"/>
    </source>
</evidence>
<protein>
    <submittedName>
        <fullName evidence="6">1,4-alpha-glucan branching protein</fullName>
    </submittedName>
</protein>
<dbReference type="Pfam" id="PF18085">
    <property type="entry name" value="Mak_N_cap"/>
    <property type="match status" value="1"/>
</dbReference>
<evidence type="ECO:0000256" key="1">
    <source>
        <dbReference type="ARBA" id="ARBA00022679"/>
    </source>
</evidence>
<evidence type="ECO:0000259" key="5">
    <source>
        <dbReference type="Pfam" id="PF18085"/>
    </source>
</evidence>
<keyword evidence="1" id="KW-0808">Transferase</keyword>
<feature type="domain" description="Maltokinase N-terminal cap" evidence="5">
    <location>
        <begin position="22"/>
        <end position="108"/>
    </location>
</feature>
<keyword evidence="3" id="KW-0418">Kinase</keyword>
<evidence type="ECO:0000256" key="2">
    <source>
        <dbReference type="ARBA" id="ARBA00022741"/>
    </source>
</evidence>
<accession>A0A365YJA6</accession>
<dbReference type="Proteomes" id="UP000252167">
    <property type="component" value="Unassembled WGS sequence"/>
</dbReference>
<evidence type="ECO:0000256" key="3">
    <source>
        <dbReference type="ARBA" id="ARBA00022777"/>
    </source>
</evidence>
<dbReference type="InterPro" id="IPR040999">
    <property type="entry name" value="Mak_N_cap"/>
</dbReference>
<dbReference type="EMBL" id="POAF01000002">
    <property type="protein sequence ID" value="RBM02795.1"/>
    <property type="molecule type" value="Genomic_DNA"/>
</dbReference>
<gene>
    <name evidence="6" type="ORF">C1H84_05030</name>
</gene>
<dbReference type="GO" id="GO:0005524">
    <property type="term" value="F:ATP binding"/>
    <property type="evidence" value="ECO:0007669"/>
    <property type="project" value="UniProtKB-KW"/>
</dbReference>
<organism evidence="6 7">
    <name type="scientific">Glutamicibacter soli</name>
    <dbReference type="NCBI Taxonomy" id="453836"/>
    <lineage>
        <taxon>Bacteria</taxon>
        <taxon>Bacillati</taxon>
        <taxon>Actinomycetota</taxon>
        <taxon>Actinomycetes</taxon>
        <taxon>Micrococcales</taxon>
        <taxon>Micrococcaceae</taxon>
        <taxon>Glutamicibacter</taxon>
    </lineage>
</organism>
<name>A0A365YJA6_9MICC</name>
<proteinExistence type="predicted"/>
<evidence type="ECO:0000313" key="7">
    <source>
        <dbReference type="Proteomes" id="UP000252167"/>
    </source>
</evidence>
<sequence length="185" mass="20514">MRMGIIYNTTMKPSKNELVEDWLVRQDFFTGKKKPQLIHVGGFRLEDPAGEVGIEFRLYADNADLSDVIYHVPLTYRDAPLPGAQKYLLGTSEHGILGTRYIYDAEGDPVFTAQLQAFADGKAVPQHHTESFMDEPRVALTKDAAGKKLQIIRRPVRLAGAQSGVVGYWENALGQDLAGLVLRTA</sequence>